<dbReference type="GO" id="GO:0003824">
    <property type="term" value="F:catalytic activity"/>
    <property type="evidence" value="ECO:0007669"/>
    <property type="project" value="InterPro"/>
</dbReference>
<dbReference type="Pfam" id="PF00383">
    <property type="entry name" value="dCMP_cyt_deam_1"/>
    <property type="match status" value="1"/>
</dbReference>
<protein>
    <recommendedName>
        <fullName evidence="1">CMP/dCMP-type deaminase domain-containing protein</fullName>
    </recommendedName>
</protein>
<organism evidence="2">
    <name type="scientific">marine sediment metagenome</name>
    <dbReference type="NCBI Taxonomy" id="412755"/>
    <lineage>
        <taxon>unclassified sequences</taxon>
        <taxon>metagenomes</taxon>
        <taxon>ecological metagenomes</taxon>
    </lineage>
</organism>
<reference evidence="2" key="1">
    <citation type="journal article" date="2014" name="Front. Microbiol.">
        <title>High frequency of phylogenetically diverse reductive dehalogenase-homologous genes in deep subseafloor sedimentary metagenomes.</title>
        <authorList>
            <person name="Kawai M."/>
            <person name="Futagami T."/>
            <person name="Toyoda A."/>
            <person name="Takaki Y."/>
            <person name="Nishi S."/>
            <person name="Hori S."/>
            <person name="Arai W."/>
            <person name="Tsubouchi T."/>
            <person name="Morono Y."/>
            <person name="Uchiyama I."/>
            <person name="Ito T."/>
            <person name="Fujiyama A."/>
            <person name="Inagaki F."/>
            <person name="Takami H."/>
        </authorList>
    </citation>
    <scope>NUCLEOTIDE SEQUENCE</scope>
    <source>
        <strain evidence="2">Expedition CK06-06</strain>
    </source>
</reference>
<dbReference type="InterPro" id="IPR002125">
    <property type="entry name" value="CMP_dCMP_dom"/>
</dbReference>
<dbReference type="EMBL" id="BARU01012734">
    <property type="protein sequence ID" value="GAH44347.1"/>
    <property type="molecule type" value="Genomic_DNA"/>
</dbReference>
<evidence type="ECO:0000313" key="2">
    <source>
        <dbReference type="EMBL" id="GAH44347.1"/>
    </source>
</evidence>
<name>X1FHB0_9ZZZZ</name>
<dbReference type="AlphaFoldDB" id="X1FHB0"/>
<gene>
    <name evidence="2" type="ORF">S03H2_23340</name>
</gene>
<dbReference type="PROSITE" id="PS51747">
    <property type="entry name" value="CYT_DCMP_DEAMINASES_2"/>
    <property type="match status" value="1"/>
</dbReference>
<feature type="domain" description="CMP/dCMP-type deaminase" evidence="1">
    <location>
        <begin position="4"/>
        <end position="73"/>
    </location>
</feature>
<proteinExistence type="predicted"/>
<sequence length="73" mass="8136">MTNKHYEEFMKIAIIEAKTSLKEGNKGFGAVVAKDGRVIASAHDTEVTDQDFIAHAEINAIRKASKIYRKDLT</sequence>
<dbReference type="Gene3D" id="3.40.140.10">
    <property type="entry name" value="Cytidine Deaminase, domain 2"/>
    <property type="match status" value="1"/>
</dbReference>
<dbReference type="InterPro" id="IPR016193">
    <property type="entry name" value="Cytidine_deaminase-like"/>
</dbReference>
<feature type="non-terminal residue" evidence="2">
    <location>
        <position position="73"/>
    </location>
</feature>
<evidence type="ECO:0000259" key="1">
    <source>
        <dbReference type="PROSITE" id="PS51747"/>
    </source>
</evidence>
<dbReference type="SUPFAM" id="SSF53927">
    <property type="entry name" value="Cytidine deaminase-like"/>
    <property type="match status" value="1"/>
</dbReference>
<comment type="caution">
    <text evidence="2">The sequence shown here is derived from an EMBL/GenBank/DDBJ whole genome shotgun (WGS) entry which is preliminary data.</text>
</comment>
<accession>X1FHB0</accession>